<dbReference type="InterPro" id="IPR012837">
    <property type="entry name" value="NrdG"/>
</dbReference>
<keyword evidence="10" id="KW-0411">Iron-sulfur</keyword>
<dbReference type="Proteomes" id="UP000441354">
    <property type="component" value="Unassembled WGS sequence"/>
</dbReference>
<dbReference type="GO" id="GO:0051539">
    <property type="term" value="F:4 iron, 4 sulfur cluster binding"/>
    <property type="evidence" value="ECO:0007669"/>
    <property type="project" value="UniProtKB-KW"/>
</dbReference>
<accession>A0A7V7RQQ5</accession>
<dbReference type="InterPro" id="IPR007197">
    <property type="entry name" value="rSAM"/>
</dbReference>
<dbReference type="GO" id="GO:0043365">
    <property type="term" value="F:[formate-C-acetyltransferase]-activating enzyme activity"/>
    <property type="evidence" value="ECO:0007669"/>
    <property type="project" value="InterPro"/>
</dbReference>
<dbReference type="EMBL" id="WBOT01000001">
    <property type="protein sequence ID" value="KAB2335810.1"/>
    <property type="molecule type" value="Genomic_DNA"/>
</dbReference>
<keyword evidence="6" id="KW-0949">S-adenosyl-L-methionine</keyword>
<evidence type="ECO:0000256" key="12">
    <source>
        <dbReference type="PIRNR" id="PIRNR000368"/>
    </source>
</evidence>
<evidence type="ECO:0000256" key="4">
    <source>
        <dbReference type="ARBA" id="ARBA00014281"/>
    </source>
</evidence>
<comment type="function">
    <text evidence="2 12">Activation of anaerobic ribonucleoside-triphosphate reductase under anaerobic conditions by generation of an organic free radical, using S-adenosylmethionine and reduced flavodoxin as cosubstrates to produce 5'-deoxy-adenosine.</text>
</comment>
<dbReference type="SFLD" id="SFLDF00299">
    <property type="entry name" value="anaerobic_ribonucleoside-triph"/>
    <property type="match status" value="1"/>
</dbReference>
<keyword evidence="9" id="KW-0408">Iron</keyword>
<evidence type="ECO:0000256" key="8">
    <source>
        <dbReference type="ARBA" id="ARBA00023002"/>
    </source>
</evidence>
<dbReference type="PANTHER" id="PTHR30352">
    <property type="entry name" value="PYRUVATE FORMATE-LYASE-ACTIVATING ENZYME"/>
    <property type="match status" value="1"/>
</dbReference>
<dbReference type="PIRSF" id="PIRSF000368">
    <property type="entry name" value="NrdG"/>
    <property type="match status" value="1"/>
</dbReference>
<dbReference type="GO" id="GO:0046872">
    <property type="term" value="F:metal ion binding"/>
    <property type="evidence" value="ECO:0007669"/>
    <property type="project" value="UniProtKB-KW"/>
</dbReference>
<dbReference type="OrthoDB" id="9782387at2"/>
<evidence type="ECO:0000256" key="6">
    <source>
        <dbReference type="ARBA" id="ARBA00022691"/>
    </source>
</evidence>
<dbReference type="SFLD" id="SFLDS00029">
    <property type="entry name" value="Radical_SAM"/>
    <property type="match status" value="1"/>
</dbReference>
<protein>
    <recommendedName>
        <fullName evidence="4 12">Anaerobic ribonucleoside-triphosphate reductase-activating protein</fullName>
        <ecNumber evidence="12">1.97.1.-</ecNumber>
    </recommendedName>
</protein>
<comment type="caution">
    <text evidence="13">The sequence shown here is derived from an EMBL/GenBank/DDBJ whole genome shotgun (WGS) entry which is preliminary data.</text>
</comment>
<comment type="similarity">
    <text evidence="3 12">Belongs to the organic radical-activating enzymes family.</text>
</comment>
<keyword evidence="7" id="KW-0479">Metal-binding</keyword>
<evidence type="ECO:0000256" key="10">
    <source>
        <dbReference type="ARBA" id="ARBA00023014"/>
    </source>
</evidence>
<dbReference type="EC" id="1.97.1.-" evidence="12"/>
<comment type="cofactor">
    <cofactor evidence="1">
        <name>[4Fe-4S] cluster</name>
        <dbReference type="ChEBI" id="CHEBI:49883"/>
    </cofactor>
</comment>
<dbReference type="GO" id="GO:0004748">
    <property type="term" value="F:ribonucleoside-diphosphate reductase activity, thioredoxin disulfide as acceptor"/>
    <property type="evidence" value="ECO:0007669"/>
    <property type="project" value="TreeGrafter"/>
</dbReference>
<evidence type="ECO:0000256" key="2">
    <source>
        <dbReference type="ARBA" id="ARBA00003852"/>
    </source>
</evidence>
<sequence>MKVMNILHDSVVDGEGLRTVIFFAGCPHQCPGCHNPSSWHMQNGTDMNVEEVVQEAMNPLTDITLSGGDPFFQAKEVKLVAKTLKSLGKHIWAYTGYTLAEIQEKGSSDQQELLSYCDVLVDGRFIIGQKDSTLPFRGSANQTIHYLA</sequence>
<evidence type="ECO:0000313" key="14">
    <source>
        <dbReference type="Proteomes" id="UP000441354"/>
    </source>
</evidence>
<evidence type="ECO:0000256" key="3">
    <source>
        <dbReference type="ARBA" id="ARBA00009777"/>
    </source>
</evidence>
<evidence type="ECO:0000256" key="9">
    <source>
        <dbReference type="ARBA" id="ARBA00023004"/>
    </source>
</evidence>
<dbReference type="PROSITE" id="PS01087">
    <property type="entry name" value="RADICAL_ACTIVATING"/>
    <property type="match status" value="1"/>
</dbReference>
<evidence type="ECO:0000256" key="5">
    <source>
        <dbReference type="ARBA" id="ARBA00022485"/>
    </source>
</evidence>
<dbReference type="InterPro" id="IPR013785">
    <property type="entry name" value="Aldolase_TIM"/>
</dbReference>
<dbReference type="InterPro" id="IPR058240">
    <property type="entry name" value="rSAM_sf"/>
</dbReference>
<organism evidence="13 14">
    <name type="scientific">Bacillus mesophilum</name>
    <dbReference type="NCBI Taxonomy" id="1071718"/>
    <lineage>
        <taxon>Bacteria</taxon>
        <taxon>Bacillati</taxon>
        <taxon>Bacillota</taxon>
        <taxon>Bacilli</taxon>
        <taxon>Bacillales</taxon>
        <taxon>Bacillaceae</taxon>
        <taxon>Bacillus</taxon>
    </lineage>
</organism>
<evidence type="ECO:0000313" key="13">
    <source>
        <dbReference type="EMBL" id="KAB2335810.1"/>
    </source>
</evidence>
<dbReference type="SFLD" id="SFLDG01066">
    <property type="entry name" value="organic_radical-activating_enz"/>
    <property type="match status" value="1"/>
</dbReference>
<evidence type="ECO:0000256" key="11">
    <source>
        <dbReference type="ARBA" id="ARBA00047365"/>
    </source>
</evidence>
<keyword evidence="8 12" id="KW-0560">Oxidoreductase</keyword>
<dbReference type="Gene3D" id="3.20.20.70">
    <property type="entry name" value="Aldolase class I"/>
    <property type="match status" value="1"/>
</dbReference>
<dbReference type="Pfam" id="PF13353">
    <property type="entry name" value="Fer4_12"/>
    <property type="match status" value="1"/>
</dbReference>
<name>A0A7V7RQQ5_9BACI</name>
<comment type="catalytic activity">
    <reaction evidence="11">
        <text>glycyl-[protein] + reduced [flavodoxin] + S-adenosyl-L-methionine = glycin-2-yl radical-[protein] + semiquinone [flavodoxin] + 5'-deoxyadenosine + L-methionine + H(+)</text>
        <dbReference type="Rhea" id="RHEA:61976"/>
        <dbReference type="Rhea" id="RHEA-COMP:10622"/>
        <dbReference type="Rhea" id="RHEA-COMP:14480"/>
        <dbReference type="Rhea" id="RHEA-COMP:15993"/>
        <dbReference type="Rhea" id="RHEA-COMP:15994"/>
        <dbReference type="ChEBI" id="CHEBI:15378"/>
        <dbReference type="ChEBI" id="CHEBI:17319"/>
        <dbReference type="ChEBI" id="CHEBI:29947"/>
        <dbReference type="ChEBI" id="CHEBI:32722"/>
        <dbReference type="ChEBI" id="CHEBI:57618"/>
        <dbReference type="ChEBI" id="CHEBI:57844"/>
        <dbReference type="ChEBI" id="CHEBI:59789"/>
        <dbReference type="ChEBI" id="CHEBI:140311"/>
    </reaction>
</comment>
<keyword evidence="14" id="KW-1185">Reference proteome</keyword>
<dbReference type="PANTHER" id="PTHR30352:SF2">
    <property type="entry name" value="ANAEROBIC RIBONUCLEOSIDE-TRIPHOSPHATE REDUCTASE-ACTIVATING PROTEIN"/>
    <property type="match status" value="1"/>
</dbReference>
<dbReference type="InterPro" id="IPR001989">
    <property type="entry name" value="Radical_activat_CS"/>
</dbReference>
<dbReference type="SUPFAM" id="SSF102114">
    <property type="entry name" value="Radical SAM enzymes"/>
    <property type="match status" value="1"/>
</dbReference>
<reference evidence="13 14" key="1">
    <citation type="journal article" date="2014" name="Arch. Microbiol.">
        <title>Bacillus mesophilum sp. nov., strain IITR-54T, a novel 4-chlorobiphenyl dechlorinating bacterium.</title>
        <authorList>
            <person name="Manickam N."/>
            <person name="Singh N.K."/>
            <person name="Bajaj A."/>
            <person name="Kumar R.M."/>
            <person name="Kaur G."/>
            <person name="Kaur N."/>
            <person name="Bala M."/>
            <person name="Kumar A."/>
            <person name="Mayilraj S."/>
        </authorList>
    </citation>
    <scope>NUCLEOTIDE SEQUENCE [LARGE SCALE GENOMIC DNA]</scope>
    <source>
        <strain evidence="13 14">IITR-54</strain>
    </source>
</reference>
<keyword evidence="5" id="KW-0004">4Fe-4S</keyword>
<evidence type="ECO:0000256" key="1">
    <source>
        <dbReference type="ARBA" id="ARBA00001966"/>
    </source>
</evidence>
<evidence type="ECO:0000256" key="7">
    <source>
        <dbReference type="ARBA" id="ARBA00022723"/>
    </source>
</evidence>
<dbReference type="NCBIfam" id="TIGR02491">
    <property type="entry name" value="NrdG"/>
    <property type="match status" value="1"/>
</dbReference>
<gene>
    <name evidence="13" type="primary">nrdG</name>
    <name evidence="13" type="ORF">F7732_04405</name>
</gene>
<dbReference type="AlphaFoldDB" id="A0A7V7RQQ5"/>
<dbReference type="InterPro" id="IPR034457">
    <property type="entry name" value="Organic_radical-activating"/>
</dbReference>
<dbReference type="SFLD" id="SFLDG01063">
    <property type="entry name" value="activating_enzymes__group_1"/>
    <property type="match status" value="1"/>
</dbReference>
<dbReference type="RefSeq" id="WP_151572410.1">
    <property type="nucleotide sequence ID" value="NZ_WBOT01000001.1"/>
</dbReference>
<proteinExistence type="inferred from homology"/>